<comment type="caution">
    <text evidence="2">The sequence shown here is derived from an EMBL/GenBank/DDBJ whole genome shotgun (WGS) entry which is preliminary data.</text>
</comment>
<evidence type="ECO:0000313" key="2">
    <source>
        <dbReference type="EMBL" id="GFS57329.1"/>
    </source>
</evidence>
<dbReference type="EMBL" id="BMAV01027221">
    <property type="protein sequence ID" value="GFS57329.1"/>
    <property type="molecule type" value="Genomic_DNA"/>
</dbReference>
<proteinExistence type="predicted"/>
<gene>
    <name evidence="2" type="ORF">TNIN_268801</name>
</gene>
<name>A0A8X6ITL0_9ARAC</name>
<evidence type="ECO:0000256" key="1">
    <source>
        <dbReference type="SAM" id="MobiDB-lite"/>
    </source>
</evidence>
<organism evidence="2 3">
    <name type="scientific">Trichonephila inaurata madagascariensis</name>
    <dbReference type="NCBI Taxonomy" id="2747483"/>
    <lineage>
        <taxon>Eukaryota</taxon>
        <taxon>Metazoa</taxon>
        <taxon>Ecdysozoa</taxon>
        <taxon>Arthropoda</taxon>
        <taxon>Chelicerata</taxon>
        <taxon>Arachnida</taxon>
        <taxon>Araneae</taxon>
        <taxon>Araneomorphae</taxon>
        <taxon>Entelegynae</taxon>
        <taxon>Araneoidea</taxon>
        <taxon>Nephilidae</taxon>
        <taxon>Trichonephila</taxon>
        <taxon>Trichonephila inaurata</taxon>
    </lineage>
</organism>
<evidence type="ECO:0000313" key="3">
    <source>
        <dbReference type="Proteomes" id="UP000886998"/>
    </source>
</evidence>
<protein>
    <submittedName>
        <fullName evidence="2">Uncharacterized protein</fullName>
    </submittedName>
</protein>
<feature type="compositionally biased region" description="Polar residues" evidence="1">
    <location>
        <begin position="1"/>
        <end position="17"/>
    </location>
</feature>
<dbReference type="AlphaFoldDB" id="A0A8X6ITL0"/>
<dbReference type="Proteomes" id="UP000886998">
    <property type="component" value="Unassembled WGS sequence"/>
</dbReference>
<reference evidence="2" key="1">
    <citation type="submission" date="2020-08" db="EMBL/GenBank/DDBJ databases">
        <title>Multicomponent nature underlies the extraordinary mechanical properties of spider dragline silk.</title>
        <authorList>
            <person name="Kono N."/>
            <person name="Nakamura H."/>
            <person name="Mori M."/>
            <person name="Yoshida Y."/>
            <person name="Ohtoshi R."/>
            <person name="Malay A.D."/>
            <person name="Moran D.A.P."/>
            <person name="Tomita M."/>
            <person name="Numata K."/>
            <person name="Arakawa K."/>
        </authorList>
    </citation>
    <scope>NUCLEOTIDE SEQUENCE</scope>
</reference>
<feature type="region of interest" description="Disordered" evidence="1">
    <location>
        <begin position="1"/>
        <end position="21"/>
    </location>
</feature>
<keyword evidence="3" id="KW-1185">Reference proteome</keyword>
<sequence>MRHCSKYTSLPSQNSVPSFPWPTLLHRPKASRNGTHKTMIPEASLKMILPIHRVRNRSVNLTSIFRNHPAPDLTSKAKWMFFTSLCRIKVNDELSRLFIPIHSKLIQ</sequence>
<accession>A0A8X6ITL0</accession>